<dbReference type="InterPro" id="IPR036465">
    <property type="entry name" value="vWFA_dom_sf"/>
</dbReference>
<protein>
    <submittedName>
        <fullName evidence="3">VWA domain-containing protein</fullName>
    </submittedName>
</protein>
<dbReference type="SUPFAM" id="SSF53300">
    <property type="entry name" value="vWA-like"/>
    <property type="match status" value="1"/>
</dbReference>
<dbReference type="PROSITE" id="PS50234">
    <property type="entry name" value="VWFA"/>
    <property type="match status" value="1"/>
</dbReference>
<feature type="domain" description="VWFA" evidence="2">
    <location>
        <begin position="72"/>
        <end position="197"/>
    </location>
</feature>
<feature type="transmembrane region" description="Helical" evidence="1">
    <location>
        <begin position="6"/>
        <end position="28"/>
    </location>
</feature>
<comment type="caution">
    <text evidence="3">The sequence shown here is derived from an EMBL/GenBank/DDBJ whole genome shotgun (WGS) entry which is preliminary data.</text>
</comment>
<gene>
    <name evidence="3" type="ORF">H9624_07305</name>
</gene>
<dbReference type="SMART" id="SM00327">
    <property type="entry name" value="VWA"/>
    <property type="match status" value="1"/>
</dbReference>
<keyword evidence="4" id="KW-1185">Reference proteome</keyword>
<reference evidence="3 4" key="1">
    <citation type="submission" date="2020-08" db="EMBL/GenBank/DDBJ databases">
        <title>A Genomic Blueprint of the Chicken Gut Microbiome.</title>
        <authorList>
            <person name="Gilroy R."/>
            <person name="Ravi A."/>
            <person name="Getino M."/>
            <person name="Pursley I."/>
            <person name="Horton D.L."/>
            <person name="Alikhan N.-F."/>
            <person name="Baker D."/>
            <person name="Gharbi K."/>
            <person name="Hall N."/>
            <person name="Watson M."/>
            <person name="Adriaenssens E.M."/>
            <person name="Foster-Nyarko E."/>
            <person name="Jarju S."/>
            <person name="Secka A."/>
            <person name="Antonio M."/>
            <person name="Oren A."/>
            <person name="Chaudhuri R."/>
            <person name="La Ragione R.M."/>
            <person name="Hildebrand F."/>
            <person name="Pallen M.J."/>
        </authorList>
    </citation>
    <scope>NUCLEOTIDE SEQUENCE [LARGE SCALE GENOMIC DNA]</scope>
    <source>
        <strain evidence="3 4">Sa1BUA1</strain>
    </source>
</reference>
<keyword evidence="1" id="KW-0812">Transmembrane</keyword>
<dbReference type="RefSeq" id="WP_251839233.1">
    <property type="nucleotide sequence ID" value="NZ_JACSPO010000002.1"/>
</dbReference>
<keyword evidence="1" id="KW-0472">Membrane</keyword>
<sequence length="347" mass="37190">MILRLVWPLWVIALVFLPLVIVCVLAAVRARRTEDGSFAAWLRRGGMVLALAAIALGPAVPSTTTTVATNVELFFVVDRTGSMAAEDYDGGRPRLDGVRHDVEALVEAMPGSRYSVITFDSQAARQLPLTTDARAVSTWAETLVQEITYYSAGSAVDRPLPALSSALEGAAERNPENVRLVFLLSDGENTRGDGTGDSETQSYAGLAPLVDGGAVLGYGTAEGGQMRYYDGTEETGPGTDAPWILDETQPDSPPAVSRIDETQLRRVAEQLGVDYTHRTAPTDVSGLVAGIDAETIAAEDGRREVSVYEDVYWPAAAVLAALLAWEAWYLARRFPRPFASRRGGSAA</sequence>
<dbReference type="InterPro" id="IPR002035">
    <property type="entry name" value="VWF_A"/>
</dbReference>
<dbReference type="CDD" id="cd00198">
    <property type="entry name" value="vWFA"/>
    <property type="match status" value="1"/>
</dbReference>
<dbReference type="EMBL" id="JACSPO010000002">
    <property type="protein sequence ID" value="MBD8062128.1"/>
    <property type="molecule type" value="Genomic_DNA"/>
</dbReference>
<dbReference type="Gene3D" id="3.40.50.410">
    <property type="entry name" value="von Willebrand factor, type A domain"/>
    <property type="match status" value="1"/>
</dbReference>
<proteinExistence type="predicted"/>
<evidence type="ECO:0000313" key="3">
    <source>
        <dbReference type="EMBL" id="MBD8062128.1"/>
    </source>
</evidence>
<evidence type="ECO:0000259" key="2">
    <source>
        <dbReference type="PROSITE" id="PS50234"/>
    </source>
</evidence>
<evidence type="ECO:0000313" key="4">
    <source>
        <dbReference type="Proteomes" id="UP000661894"/>
    </source>
</evidence>
<evidence type="ECO:0000256" key="1">
    <source>
        <dbReference type="SAM" id="Phobius"/>
    </source>
</evidence>
<organism evidence="3 4">
    <name type="scientific">Oceanitalea stevensii</name>
    <dbReference type="NCBI Taxonomy" id="2763072"/>
    <lineage>
        <taxon>Bacteria</taxon>
        <taxon>Bacillati</taxon>
        <taxon>Actinomycetota</taxon>
        <taxon>Actinomycetes</taxon>
        <taxon>Micrococcales</taxon>
        <taxon>Bogoriellaceae</taxon>
        <taxon>Georgenia</taxon>
    </lineage>
</organism>
<name>A0ABR8Z297_9MICO</name>
<dbReference type="Proteomes" id="UP000661894">
    <property type="component" value="Unassembled WGS sequence"/>
</dbReference>
<keyword evidence="1" id="KW-1133">Transmembrane helix</keyword>
<dbReference type="Pfam" id="PF13519">
    <property type="entry name" value="VWA_2"/>
    <property type="match status" value="1"/>
</dbReference>
<accession>A0ABR8Z297</accession>
<feature type="transmembrane region" description="Helical" evidence="1">
    <location>
        <begin position="40"/>
        <end position="60"/>
    </location>
</feature>